<proteinExistence type="predicted"/>
<dbReference type="AlphaFoldDB" id="A0A816DJ43"/>
<dbReference type="EMBL" id="CAJNOI010002194">
    <property type="protein sequence ID" value="CAF1462780.1"/>
    <property type="molecule type" value="Genomic_DNA"/>
</dbReference>
<accession>A0A816DJ43</accession>
<feature type="region of interest" description="Disordered" evidence="1">
    <location>
        <begin position="375"/>
        <end position="407"/>
    </location>
</feature>
<dbReference type="Proteomes" id="UP000663877">
    <property type="component" value="Unassembled WGS sequence"/>
</dbReference>
<reference evidence="5" key="1">
    <citation type="submission" date="2021-02" db="EMBL/GenBank/DDBJ databases">
        <authorList>
            <person name="Nowell W R."/>
        </authorList>
    </citation>
    <scope>NUCLEOTIDE SEQUENCE</scope>
</reference>
<protein>
    <recommendedName>
        <fullName evidence="3">YHYH domain-containing protein</fullName>
    </recommendedName>
</protein>
<dbReference type="EMBL" id="CAJNOM010002512">
    <property type="protein sequence ID" value="CAF1633661.1"/>
    <property type="molecule type" value="Genomic_DNA"/>
</dbReference>
<feature type="signal peptide" evidence="2">
    <location>
        <begin position="1"/>
        <end position="16"/>
    </location>
</feature>
<evidence type="ECO:0000259" key="3">
    <source>
        <dbReference type="Pfam" id="PF14240"/>
    </source>
</evidence>
<comment type="caution">
    <text evidence="5">The sequence shown here is derived from an EMBL/GenBank/DDBJ whole genome shotgun (WGS) entry which is preliminary data.</text>
</comment>
<organism evidence="5 6">
    <name type="scientific">Adineta steineri</name>
    <dbReference type="NCBI Taxonomy" id="433720"/>
    <lineage>
        <taxon>Eukaryota</taxon>
        <taxon>Metazoa</taxon>
        <taxon>Spiralia</taxon>
        <taxon>Gnathifera</taxon>
        <taxon>Rotifera</taxon>
        <taxon>Eurotatoria</taxon>
        <taxon>Bdelloidea</taxon>
        <taxon>Adinetida</taxon>
        <taxon>Adinetidae</taxon>
        <taxon>Adineta</taxon>
    </lineage>
</organism>
<evidence type="ECO:0000256" key="1">
    <source>
        <dbReference type="SAM" id="MobiDB-lite"/>
    </source>
</evidence>
<sequence>MFTSIVILLILFGVQSIDCAASNSLSDCNTVAANFYSTCGGVAVSSITSSTGTNVSCSSGFTSSTCPGTMYGSTCVFQHKLCVTCSGSSPVRIRVQSNGLPRFCPNVPATVSELNIDFTVNFNSDVDVNSPVQTATSSSALSSIVCNINSQQTVPSAYNYVVSGSTQLMAVIAGISCDGVSILNVNSANNVDPFFPAGGFSAETVDSCMGHPNPSSNSYHYHIASGCALTPPSGTIATCSSTSSCNSNIASYSISTFSSYRTKTVIGIAKDGHIIYGPYTTSGVQVTSGFDICNGMFHDSIGNYGYFATQTYPYITGCFGPGNYPTATVNCSTNAPSSYSKSIYALNFTTSANTTTTTTTNTTTIITTTVASGNTTTRASNTTTTHVSNTTTTQASNTTTTRASSNARSNSRKLSLDFMMCVFMIAMMLFCKRMIF</sequence>
<feature type="chain" id="PRO_5035688782" description="YHYH domain-containing protein" evidence="2">
    <location>
        <begin position="17"/>
        <end position="436"/>
    </location>
</feature>
<keyword evidence="6" id="KW-1185">Reference proteome</keyword>
<evidence type="ECO:0000256" key="2">
    <source>
        <dbReference type="SAM" id="SignalP"/>
    </source>
</evidence>
<feature type="domain" description="YHYH" evidence="3">
    <location>
        <begin position="173"/>
        <end position="281"/>
    </location>
</feature>
<evidence type="ECO:0000313" key="5">
    <source>
        <dbReference type="EMBL" id="CAF1633661.1"/>
    </source>
</evidence>
<gene>
    <name evidence="4" type="ORF">BJG266_LOCUS41069</name>
    <name evidence="5" type="ORF">QVE165_LOCUS57932</name>
</gene>
<evidence type="ECO:0000313" key="6">
    <source>
        <dbReference type="Proteomes" id="UP000663832"/>
    </source>
</evidence>
<evidence type="ECO:0000313" key="4">
    <source>
        <dbReference type="EMBL" id="CAF1462780.1"/>
    </source>
</evidence>
<name>A0A816DJ43_9BILA</name>
<dbReference type="Proteomes" id="UP000663832">
    <property type="component" value="Unassembled WGS sequence"/>
</dbReference>
<dbReference type="InterPro" id="IPR025924">
    <property type="entry name" value="YHYH_dom"/>
</dbReference>
<keyword evidence="2" id="KW-0732">Signal</keyword>
<dbReference type="OrthoDB" id="10034317at2759"/>
<dbReference type="Pfam" id="PF14240">
    <property type="entry name" value="YHYH"/>
    <property type="match status" value="1"/>
</dbReference>